<feature type="signal peptide" evidence="1">
    <location>
        <begin position="1"/>
        <end position="21"/>
    </location>
</feature>
<accession>A0A3F3PHH8</accession>
<dbReference type="Proteomes" id="UP000253729">
    <property type="component" value="Unassembled WGS sequence"/>
</dbReference>
<dbReference type="GeneID" id="38136867"/>
<protein>
    <submittedName>
        <fullName evidence="2">Uncharacterized protein</fullName>
    </submittedName>
</protein>
<feature type="chain" id="PRO_5017769600" evidence="1">
    <location>
        <begin position="22"/>
        <end position="51"/>
    </location>
</feature>
<evidence type="ECO:0000313" key="3">
    <source>
        <dbReference type="Proteomes" id="UP000253729"/>
    </source>
</evidence>
<gene>
    <name evidence="2" type="ORF">BDQ94DRAFT_155665</name>
</gene>
<keyword evidence="3" id="KW-1185">Reference proteome</keyword>
<dbReference type="EMBL" id="KZ852158">
    <property type="protein sequence ID" value="RDH26369.1"/>
    <property type="molecule type" value="Genomic_DNA"/>
</dbReference>
<reference evidence="2 3" key="1">
    <citation type="submission" date="2018-07" db="EMBL/GenBank/DDBJ databases">
        <title>The genomes of Aspergillus section Nigri reveals drivers in fungal speciation.</title>
        <authorList>
            <consortium name="DOE Joint Genome Institute"/>
            <person name="Vesth T.C."/>
            <person name="Nybo J."/>
            <person name="Theobald S."/>
            <person name="Brandl J."/>
            <person name="Frisvad J.C."/>
            <person name="Nielsen K.F."/>
            <person name="Lyhne E.K."/>
            <person name="Kogle M.E."/>
            <person name="Kuo A."/>
            <person name="Riley R."/>
            <person name="Clum A."/>
            <person name="Nolan M."/>
            <person name="Lipzen A."/>
            <person name="Salamov A."/>
            <person name="Henrissat B."/>
            <person name="Wiebenga A."/>
            <person name="De vries R.P."/>
            <person name="Grigoriev I.V."/>
            <person name="Mortensen U.H."/>
            <person name="Andersen M.R."/>
            <person name="Baker S.E."/>
        </authorList>
    </citation>
    <scope>NUCLEOTIDE SEQUENCE [LARGE SCALE GENOMIC DNA]</scope>
    <source>
        <strain evidence="2 3">CBS 139.54b</strain>
    </source>
</reference>
<organism evidence="2 3">
    <name type="scientific">Aspergillus welwitschiae</name>
    <dbReference type="NCBI Taxonomy" id="1341132"/>
    <lineage>
        <taxon>Eukaryota</taxon>
        <taxon>Fungi</taxon>
        <taxon>Dikarya</taxon>
        <taxon>Ascomycota</taxon>
        <taxon>Pezizomycotina</taxon>
        <taxon>Eurotiomycetes</taxon>
        <taxon>Eurotiomycetidae</taxon>
        <taxon>Eurotiales</taxon>
        <taxon>Aspergillaceae</taxon>
        <taxon>Aspergillus</taxon>
        <taxon>Aspergillus subgen. Circumdati</taxon>
    </lineage>
</organism>
<evidence type="ECO:0000313" key="2">
    <source>
        <dbReference type="EMBL" id="RDH26369.1"/>
    </source>
</evidence>
<evidence type="ECO:0000256" key="1">
    <source>
        <dbReference type="SAM" id="SignalP"/>
    </source>
</evidence>
<dbReference type="RefSeq" id="XP_026619391.1">
    <property type="nucleotide sequence ID" value="XM_026768511.1"/>
</dbReference>
<dbReference type="AlphaFoldDB" id="A0A3F3PHH8"/>
<sequence length="51" mass="5721">MPRNAVITPIVLNIKLCGALCVSVPNFEPITAAWRFLRKGLGRLRLSQWSL</sequence>
<name>A0A3F3PHH8_9EURO</name>
<proteinExistence type="predicted"/>
<keyword evidence="1" id="KW-0732">Signal</keyword>